<keyword evidence="6" id="KW-1185">Reference proteome</keyword>
<dbReference type="InterPro" id="IPR005493">
    <property type="entry name" value="RraA/RraA-like"/>
</dbReference>
<dbReference type="Pfam" id="PF03737">
    <property type="entry name" value="RraA-like"/>
    <property type="match status" value="1"/>
</dbReference>
<evidence type="ECO:0000256" key="1">
    <source>
        <dbReference type="ARBA" id="ARBA00001968"/>
    </source>
</evidence>
<gene>
    <name evidence="5" type="ORF">OKA05_11350</name>
</gene>
<evidence type="ECO:0000313" key="6">
    <source>
        <dbReference type="Proteomes" id="UP001320876"/>
    </source>
</evidence>
<reference evidence="5 6" key="1">
    <citation type="submission" date="2022-10" db="EMBL/GenBank/DDBJ databases">
        <title>Luteolibacter arcticus strain CCTCC AB 2014275, whole genome shotgun sequencing project.</title>
        <authorList>
            <person name="Zhao G."/>
            <person name="Shen L."/>
        </authorList>
    </citation>
    <scope>NUCLEOTIDE SEQUENCE [LARGE SCALE GENOMIC DNA]</scope>
    <source>
        <strain evidence="5 6">CCTCC AB 2014275</strain>
    </source>
</reference>
<evidence type="ECO:0000256" key="3">
    <source>
        <dbReference type="ARBA" id="ARBA00029596"/>
    </source>
</evidence>
<organism evidence="5 6">
    <name type="scientific">Luteolibacter arcticus</name>
    <dbReference type="NCBI Taxonomy" id="1581411"/>
    <lineage>
        <taxon>Bacteria</taxon>
        <taxon>Pseudomonadati</taxon>
        <taxon>Verrucomicrobiota</taxon>
        <taxon>Verrucomicrobiia</taxon>
        <taxon>Verrucomicrobiales</taxon>
        <taxon>Verrucomicrobiaceae</taxon>
        <taxon>Luteolibacter</taxon>
    </lineage>
</organism>
<name>A0ABT3GI15_9BACT</name>
<dbReference type="Proteomes" id="UP001320876">
    <property type="component" value="Unassembled WGS sequence"/>
</dbReference>
<comment type="caution">
    <text evidence="5">The sequence shown here is derived from an EMBL/GenBank/DDBJ whole genome shotgun (WGS) entry which is preliminary data.</text>
</comment>
<evidence type="ECO:0000313" key="5">
    <source>
        <dbReference type="EMBL" id="MCW1923150.1"/>
    </source>
</evidence>
<dbReference type="InterPro" id="IPR036704">
    <property type="entry name" value="RraA/RraA-like_sf"/>
</dbReference>
<dbReference type="PANTHER" id="PTHR33254">
    <property type="entry name" value="4-HYDROXY-4-METHYL-2-OXOGLUTARATE ALDOLASE 3-RELATED"/>
    <property type="match status" value="1"/>
</dbReference>
<dbReference type="Gene3D" id="3.50.30.40">
    <property type="entry name" value="Ribonuclease E inhibitor RraA/RraA-like"/>
    <property type="match status" value="1"/>
</dbReference>
<sequence length="248" mass="27583">MTEWQTDSELLTLDKSQLHPPVTGLSSMTEWQSDSELFSLVKSRLYTPVVGDILDRLGLTHQFLPQPIQPLLTEMKLAGRAMPVLMIDVHGPQKQPFGKLTEALDQLQPGEIYLASGGDMRCAYWGEILTATARMRGAVGAVINGFHRDTPRVLEQDWPVFSRGRFAQDSAVRTQVAEYRCPIEIGQVQVEPGDLVFGDLDGVVIIPRRVEEVLIVEALKKAAGENVVRKEIENHMSSTAAFQKYGIL</sequence>
<dbReference type="EMBL" id="JAPDDT010000004">
    <property type="protein sequence ID" value="MCW1923150.1"/>
    <property type="molecule type" value="Genomic_DNA"/>
</dbReference>
<dbReference type="SUPFAM" id="SSF89562">
    <property type="entry name" value="RraA-like"/>
    <property type="match status" value="1"/>
</dbReference>
<evidence type="ECO:0000256" key="2">
    <source>
        <dbReference type="ARBA" id="ARBA00016549"/>
    </source>
</evidence>
<protein>
    <recommendedName>
        <fullName evidence="2">Putative 4-hydroxy-4-methyl-2-oxoglutarate aldolase</fullName>
    </recommendedName>
    <alternativeName>
        <fullName evidence="3">Regulator of ribonuclease activity homolog</fullName>
    </alternativeName>
    <alternativeName>
        <fullName evidence="4">RraA-like protein</fullName>
    </alternativeName>
</protein>
<dbReference type="CDD" id="cd16841">
    <property type="entry name" value="RraA_family"/>
    <property type="match status" value="1"/>
</dbReference>
<dbReference type="PANTHER" id="PTHR33254:SF4">
    <property type="entry name" value="4-HYDROXY-4-METHYL-2-OXOGLUTARATE ALDOLASE 3-RELATED"/>
    <property type="match status" value="1"/>
</dbReference>
<proteinExistence type="predicted"/>
<comment type="cofactor">
    <cofactor evidence="1">
        <name>a divalent metal cation</name>
        <dbReference type="ChEBI" id="CHEBI:60240"/>
    </cofactor>
</comment>
<accession>A0ABT3GI15</accession>
<evidence type="ECO:0000256" key="4">
    <source>
        <dbReference type="ARBA" id="ARBA00030169"/>
    </source>
</evidence>